<dbReference type="Pfam" id="PF02146">
    <property type="entry name" value="SIR2"/>
    <property type="match status" value="1"/>
</dbReference>
<evidence type="ECO:0000256" key="2">
    <source>
        <dbReference type="ARBA" id="ARBA00022679"/>
    </source>
</evidence>
<name>A0A7V5H3D6_CALAY</name>
<dbReference type="Proteomes" id="UP000886111">
    <property type="component" value="Unassembled WGS sequence"/>
</dbReference>
<dbReference type="InterPro" id="IPR003000">
    <property type="entry name" value="Sirtuin"/>
</dbReference>
<dbReference type="GO" id="GO:0017136">
    <property type="term" value="F:histone deacetylase activity, NAD-dependent"/>
    <property type="evidence" value="ECO:0007669"/>
    <property type="project" value="TreeGrafter"/>
</dbReference>
<evidence type="ECO:0000313" key="6">
    <source>
        <dbReference type="EMBL" id="HHE55134.1"/>
    </source>
</evidence>
<keyword evidence="4" id="KW-0862">Zinc</keyword>
<dbReference type="InterPro" id="IPR026590">
    <property type="entry name" value="Ssirtuin_cat_dom"/>
</dbReference>
<feature type="binding site" evidence="4">
    <location>
        <position position="143"/>
    </location>
    <ligand>
        <name>Zn(2+)</name>
        <dbReference type="ChEBI" id="CHEBI:29105"/>
    </ligand>
</feature>
<organism evidence="6">
    <name type="scientific">Caldithrix abyssi</name>
    <dbReference type="NCBI Taxonomy" id="187145"/>
    <lineage>
        <taxon>Bacteria</taxon>
        <taxon>Pseudomonadati</taxon>
        <taxon>Calditrichota</taxon>
        <taxon>Calditrichia</taxon>
        <taxon>Calditrichales</taxon>
        <taxon>Calditrichaceae</taxon>
        <taxon>Caldithrix</taxon>
    </lineage>
</organism>
<keyword evidence="3" id="KW-0520">NAD</keyword>
<feature type="binding site" evidence="4">
    <location>
        <position position="123"/>
    </location>
    <ligand>
        <name>Zn(2+)</name>
        <dbReference type="ChEBI" id="CHEBI:29105"/>
    </ligand>
</feature>
<dbReference type="PROSITE" id="PS50305">
    <property type="entry name" value="SIRTUIN"/>
    <property type="match status" value="1"/>
</dbReference>
<dbReference type="GO" id="GO:0070403">
    <property type="term" value="F:NAD+ binding"/>
    <property type="evidence" value="ECO:0007669"/>
    <property type="project" value="InterPro"/>
</dbReference>
<gene>
    <name evidence="6" type="ORF">ENL21_05080</name>
</gene>
<dbReference type="SUPFAM" id="SSF52467">
    <property type="entry name" value="DHS-like NAD/FAD-binding domain"/>
    <property type="match status" value="1"/>
</dbReference>
<comment type="caution">
    <text evidence="4">Lacks conserved residue(s) required for the propagation of feature annotation.</text>
</comment>
<dbReference type="Gene3D" id="3.30.1600.10">
    <property type="entry name" value="SIR2/SIRT2 'Small Domain"/>
    <property type="match status" value="1"/>
</dbReference>
<dbReference type="GO" id="GO:0046872">
    <property type="term" value="F:metal ion binding"/>
    <property type="evidence" value="ECO:0007669"/>
    <property type="project" value="UniProtKB-KW"/>
</dbReference>
<dbReference type="Gene3D" id="3.40.50.1220">
    <property type="entry name" value="TPP-binding domain"/>
    <property type="match status" value="1"/>
</dbReference>
<keyword evidence="4" id="KW-0479">Metal-binding</keyword>
<evidence type="ECO:0000259" key="5">
    <source>
        <dbReference type="PROSITE" id="PS50305"/>
    </source>
</evidence>
<dbReference type="InterPro" id="IPR029035">
    <property type="entry name" value="DHS-like_NAD/FAD-binding_dom"/>
</dbReference>
<protein>
    <recommendedName>
        <fullName evidence="1">protein acetyllysine N-acetyltransferase</fullName>
        <ecNumber evidence="1">2.3.1.286</ecNumber>
    </recommendedName>
</protein>
<comment type="caution">
    <text evidence="6">The sequence shown here is derived from an EMBL/GenBank/DDBJ whole genome shotgun (WGS) entry which is preliminary data.</text>
</comment>
<reference evidence="6" key="1">
    <citation type="journal article" date="2020" name="mSystems">
        <title>Genome- and Community-Level Interaction Insights into Carbon Utilization and Element Cycling Functions of Hydrothermarchaeota in Hydrothermal Sediment.</title>
        <authorList>
            <person name="Zhou Z."/>
            <person name="Liu Y."/>
            <person name="Xu W."/>
            <person name="Pan J."/>
            <person name="Luo Z.H."/>
            <person name="Li M."/>
        </authorList>
    </citation>
    <scope>NUCLEOTIDE SEQUENCE [LARGE SCALE GENOMIC DNA]</scope>
    <source>
        <strain evidence="6">HyVt-76</strain>
    </source>
</reference>
<dbReference type="EC" id="2.3.1.286" evidence="1"/>
<feature type="binding site" evidence="4">
    <location>
        <position position="120"/>
    </location>
    <ligand>
        <name>Zn(2+)</name>
        <dbReference type="ChEBI" id="CHEBI:29105"/>
    </ligand>
</feature>
<sequence>MFSNKFIQRFLKACQIVVFTGDNLCTESKDAMIQGNNKQLRELFTNDQLKHNDRDFWKNVKRIRMDLEAAKPNLGHYALVDLENRFEDFTLITTAIDGLHQKAGNNKLIELRGNIRRNLCLKCGKKFYQLRENDPLIPVCPACGGKARPDVLLNDESIDQNLLKQAQQAAAEAELFIAVCLKDMHKYHQALPLIAKANGAYLVELNTERSALTENVDEFVSENPAKLLTGLALLLEKV</sequence>
<dbReference type="PANTHER" id="PTHR11085:SF4">
    <property type="entry name" value="NAD-DEPENDENT PROTEIN DEACYLASE"/>
    <property type="match status" value="1"/>
</dbReference>
<dbReference type="InterPro" id="IPR026591">
    <property type="entry name" value="Sirtuin_cat_small_dom_sf"/>
</dbReference>
<evidence type="ECO:0000256" key="4">
    <source>
        <dbReference type="PROSITE-ProRule" id="PRU00236"/>
    </source>
</evidence>
<dbReference type="EMBL" id="DRTD01000374">
    <property type="protein sequence ID" value="HHE55134.1"/>
    <property type="molecule type" value="Genomic_DNA"/>
</dbReference>
<evidence type="ECO:0000256" key="3">
    <source>
        <dbReference type="ARBA" id="ARBA00023027"/>
    </source>
</evidence>
<dbReference type="InterPro" id="IPR050134">
    <property type="entry name" value="NAD-dep_sirtuin_deacylases"/>
</dbReference>
<evidence type="ECO:0000256" key="1">
    <source>
        <dbReference type="ARBA" id="ARBA00012928"/>
    </source>
</evidence>
<feature type="domain" description="Deacetylase sirtuin-type" evidence="5">
    <location>
        <begin position="1"/>
        <end position="238"/>
    </location>
</feature>
<accession>A0A7V5H3D6</accession>
<dbReference type="AlphaFoldDB" id="A0A7V5H3D6"/>
<feature type="binding site" evidence="4">
    <location>
        <position position="140"/>
    </location>
    <ligand>
        <name>Zn(2+)</name>
        <dbReference type="ChEBI" id="CHEBI:29105"/>
    </ligand>
</feature>
<keyword evidence="2" id="KW-0808">Transferase</keyword>
<proteinExistence type="predicted"/>
<dbReference type="PANTHER" id="PTHR11085">
    <property type="entry name" value="NAD-DEPENDENT PROTEIN DEACYLASE SIRTUIN-5, MITOCHONDRIAL-RELATED"/>
    <property type="match status" value="1"/>
</dbReference>